<gene>
    <name evidence="2" type="ORF">P43SY_004474</name>
</gene>
<dbReference type="AlphaFoldDB" id="A0AAD5LAS4"/>
<comment type="caution">
    <text evidence="2">The sequence shown here is derived from an EMBL/GenBank/DDBJ whole genome shotgun (WGS) entry which is preliminary data.</text>
</comment>
<feature type="chain" id="PRO_5042269863" evidence="1">
    <location>
        <begin position="21"/>
        <end position="128"/>
    </location>
</feature>
<feature type="signal peptide" evidence="1">
    <location>
        <begin position="1"/>
        <end position="20"/>
    </location>
</feature>
<name>A0AAD5LAS4_PYTIN</name>
<evidence type="ECO:0000313" key="2">
    <source>
        <dbReference type="EMBL" id="KAJ0392552.1"/>
    </source>
</evidence>
<dbReference type="InterPro" id="IPR011989">
    <property type="entry name" value="ARM-like"/>
</dbReference>
<dbReference type="InterPro" id="IPR016024">
    <property type="entry name" value="ARM-type_fold"/>
</dbReference>
<dbReference type="SUPFAM" id="SSF48371">
    <property type="entry name" value="ARM repeat"/>
    <property type="match status" value="1"/>
</dbReference>
<dbReference type="Proteomes" id="UP001209570">
    <property type="component" value="Unassembled WGS sequence"/>
</dbReference>
<organism evidence="2 3">
    <name type="scientific">Pythium insidiosum</name>
    <name type="common">Pythiosis disease agent</name>
    <dbReference type="NCBI Taxonomy" id="114742"/>
    <lineage>
        <taxon>Eukaryota</taxon>
        <taxon>Sar</taxon>
        <taxon>Stramenopiles</taxon>
        <taxon>Oomycota</taxon>
        <taxon>Peronosporomycetes</taxon>
        <taxon>Pythiales</taxon>
        <taxon>Pythiaceae</taxon>
        <taxon>Pythium</taxon>
    </lineage>
</organism>
<reference evidence="2" key="1">
    <citation type="submission" date="2021-12" db="EMBL/GenBank/DDBJ databases">
        <title>Prjna785345.</title>
        <authorList>
            <person name="Rujirawat T."/>
            <person name="Krajaejun T."/>
        </authorList>
    </citation>
    <scope>NUCLEOTIDE SEQUENCE</scope>
    <source>
        <strain evidence="2">Pi057C3</strain>
    </source>
</reference>
<evidence type="ECO:0000256" key="1">
    <source>
        <dbReference type="SAM" id="SignalP"/>
    </source>
</evidence>
<protein>
    <submittedName>
        <fullName evidence="2">Uncharacterized protein</fullName>
    </submittedName>
</protein>
<dbReference type="EMBL" id="JAKCXM010000615">
    <property type="protein sequence ID" value="KAJ0392552.1"/>
    <property type="molecule type" value="Genomic_DNA"/>
</dbReference>
<evidence type="ECO:0000313" key="3">
    <source>
        <dbReference type="Proteomes" id="UP001209570"/>
    </source>
</evidence>
<keyword evidence="1" id="KW-0732">Signal</keyword>
<proteinExistence type="predicted"/>
<dbReference type="Gene3D" id="1.25.10.10">
    <property type="entry name" value="Leucine-rich Repeat Variant"/>
    <property type="match status" value="1"/>
</dbReference>
<keyword evidence="3" id="KW-1185">Reference proteome</keyword>
<accession>A0AAD5LAS4</accession>
<sequence length="128" mass="13415">MSSSLAVRALAYIAFTSADAQEIVTRGGVPILVKILVTGSPQQQSYSARALAYIAQTKANCELIDAVGGSALLLAKLNDGAGVRPAIAETVRSHLRHVAARREPLMTSGSFIETSTRRRPLRGIAAAG</sequence>